<gene>
    <name evidence="2" type="ORF">KP509_33G033900</name>
</gene>
<organism evidence="2 3">
    <name type="scientific">Ceratopteris richardii</name>
    <name type="common">Triangle waterfern</name>
    <dbReference type="NCBI Taxonomy" id="49495"/>
    <lineage>
        <taxon>Eukaryota</taxon>
        <taxon>Viridiplantae</taxon>
        <taxon>Streptophyta</taxon>
        <taxon>Embryophyta</taxon>
        <taxon>Tracheophyta</taxon>
        <taxon>Polypodiopsida</taxon>
        <taxon>Polypodiidae</taxon>
        <taxon>Polypodiales</taxon>
        <taxon>Pteridineae</taxon>
        <taxon>Pteridaceae</taxon>
        <taxon>Parkerioideae</taxon>
        <taxon>Ceratopteris</taxon>
    </lineage>
</organism>
<accession>A0A8T2QQC9</accession>
<dbReference type="InterPro" id="IPR012876">
    <property type="entry name" value="DUF1677_pln"/>
</dbReference>
<protein>
    <submittedName>
        <fullName evidence="2">Uncharacterized protein</fullName>
    </submittedName>
</protein>
<proteinExistence type="predicted"/>
<feature type="region of interest" description="Disordered" evidence="1">
    <location>
        <begin position="146"/>
        <end position="165"/>
    </location>
</feature>
<dbReference type="PANTHER" id="PTHR33108">
    <property type="entry name" value="OS01G0745000 PROTEIN"/>
    <property type="match status" value="1"/>
</dbReference>
<evidence type="ECO:0000313" key="2">
    <source>
        <dbReference type="EMBL" id="KAH7285563.1"/>
    </source>
</evidence>
<dbReference type="Proteomes" id="UP000825935">
    <property type="component" value="Chromosome 33"/>
</dbReference>
<dbReference type="OMA" id="GAECRDF"/>
<dbReference type="Pfam" id="PF07911">
    <property type="entry name" value="DUF1677"/>
    <property type="match status" value="1"/>
</dbReference>
<evidence type="ECO:0000256" key="1">
    <source>
        <dbReference type="SAM" id="MobiDB-lite"/>
    </source>
</evidence>
<feature type="compositionally biased region" description="Polar residues" evidence="1">
    <location>
        <begin position="146"/>
        <end position="158"/>
    </location>
</feature>
<sequence>MASIDSVTVAEDAFRMKPEGTAMATMAMERGLLSKDVFQVPSQSVVIETEKVRCECCKLIEDCTPAYIAHVKDLYYGRWICGLCEEAVKEEQRQIQLSKRNEEGLEDALREHMKVCIQFNSRHRIGSPVADISAAVRKLLRRNTDTQFTSRSVPSSPNRQPPLDRVNSCCSALPRVPEAPL</sequence>
<evidence type="ECO:0000313" key="3">
    <source>
        <dbReference type="Proteomes" id="UP000825935"/>
    </source>
</evidence>
<dbReference type="AlphaFoldDB" id="A0A8T2QQC9"/>
<reference evidence="2" key="1">
    <citation type="submission" date="2021-08" db="EMBL/GenBank/DDBJ databases">
        <title>WGS assembly of Ceratopteris richardii.</title>
        <authorList>
            <person name="Marchant D.B."/>
            <person name="Chen G."/>
            <person name="Jenkins J."/>
            <person name="Shu S."/>
            <person name="Leebens-Mack J."/>
            <person name="Grimwood J."/>
            <person name="Schmutz J."/>
            <person name="Soltis P."/>
            <person name="Soltis D."/>
            <person name="Chen Z.-H."/>
        </authorList>
    </citation>
    <scope>NUCLEOTIDE SEQUENCE</scope>
    <source>
        <strain evidence="2">Whitten #5841</strain>
        <tissue evidence="2">Leaf</tissue>
    </source>
</reference>
<dbReference type="OrthoDB" id="1911663at2759"/>
<dbReference type="PANTHER" id="PTHR33108:SF14">
    <property type="entry name" value="OS01G0745000 PROTEIN"/>
    <property type="match status" value="1"/>
</dbReference>
<comment type="caution">
    <text evidence="2">The sequence shown here is derived from an EMBL/GenBank/DDBJ whole genome shotgun (WGS) entry which is preliminary data.</text>
</comment>
<keyword evidence="3" id="KW-1185">Reference proteome</keyword>
<name>A0A8T2QQC9_CERRI</name>
<dbReference type="EMBL" id="CM035438">
    <property type="protein sequence ID" value="KAH7285563.1"/>
    <property type="molecule type" value="Genomic_DNA"/>
</dbReference>